<evidence type="ECO:0000313" key="1">
    <source>
        <dbReference type="EMBL" id="AGK61434.1"/>
    </source>
</evidence>
<reference evidence="1 2" key="1">
    <citation type="journal article" date="2013" name="Genome Announc.">
        <title>Complete Genome Sequence of the Thermophilic and Facultatively Chemolithoautotrophic Sulfate Reducer Archaeoglobus sulfaticallidus Strain PM70-1T.</title>
        <authorList>
            <person name="Stokke R."/>
            <person name="Hocking W.P."/>
            <person name="Steinsbu B.O."/>
            <person name="Steen I.H."/>
        </authorList>
    </citation>
    <scope>NUCLEOTIDE SEQUENCE [LARGE SCALE GENOMIC DNA]</scope>
    <source>
        <strain evidence="1">PM70-1</strain>
    </source>
</reference>
<sequence>MRWHNEVKPHKSLDWNEPVNVFWYKLPPERIMWFARRWWDREEKV</sequence>
<dbReference type="KEGG" id="ast:Asulf_01451"/>
<proteinExistence type="predicted"/>
<dbReference type="HOGENOM" id="CLU_3194321_0_0_2"/>
<organism evidence="1 2">
    <name type="scientific">Archaeoglobus sulfaticallidus PM70-1</name>
    <dbReference type="NCBI Taxonomy" id="387631"/>
    <lineage>
        <taxon>Archaea</taxon>
        <taxon>Methanobacteriati</taxon>
        <taxon>Methanobacteriota</taxon>
        <taxon>Archaeoglobi</taxon>
        <taxon>Archaeoglobales</taxon>
        <taxon>Archaeoglobaceae</taxon>
        <taxon>Archaeoglobus</taxon>
    </lineage>
</organism>
<accession>N0BCU6</accession>
<dbReference type="Proteomes" id="UP000013307">
    <property type="component" value="Chromosome"/>
</dbReference>
<keyword evidence="2" id="KW-1185">Reference proteome</keyword>
<name>N0BCU6_9EURY</name>
<gene>
    <name evidence="1" type="ORF">Asulf_01451</name>
</gene>
<evidence type="ECO:0000313" key="2">
    <source>
        <dbReference type="Proteomes" id="UP000013307"/>
    </source>
</evidence>
<dbReference type="AlphaFoldDB" id="N0BCU6"/>
<dbReference type="STRING" id="387631.Asulf_01451"/>
<dbReference type="EMBL" id="CP005290">
    <property type="protein sequence ID" value="AGK61434.1"/>
    <property type="molecule type" value="Genomic_DNA"/>
</dbReference>
<protein>
    <submittedName>
        <fullName evidence="1">Uncharacterized protein</fullName>
    </submittedName>
</protein>